<dbReference type="eggNOG" id="COG4961">
    <property type="taxonomic scope" value="Bacteria"/>
</dbReference>
<comment type="caution">
    <text evidence="3">The sequence shown here is derived from an EMBL/GenBank/DDBJ whole genome shotgun (WGS) entry which is preliminary data.</text>
</comment>
<dbReference type="AlphaFoldDB" id="A0A084U9D0"/>
<dbReference type="InterPro" id="IPR002035">
    <property type="entry name" value="VWF_A"/>
</dbReference>
<keyword evidence="1" id="KW-0472">Membrane</keyword>
<dbReference type="PATRIC" id="fig|472175.3.peg.602"/>
<protein>
    <recommendedName>
        <fullName evidence="2">VWFA domain-containing protein</fullName>
    </recommendedName>
</protein>
<evidence type="ECO:0000259" key="2">
    <source>
        <dbReference type="PROSITE" id="PS50234"/>
    </source>
</evidence>
<evidence type="ECO:0000313" key="4">
    <source>
        <dbReference type="Proteomes" id="UP000053675"/>
    </source>
</evidence>
<reference evidence="3 4" key="1">
    <citation type="submission" date="2014-05" db="EMBL/GenBank/DDBJ databases">
        <title>Draft Genome Sequence of Nitratireductor basaltis Strain UMTGB225, A Marine Bacterium Isolated from Green Barrel Tunicate.</title>
        <authorList>
            <person name="Gan H.Y."/>
        </authorList>
    </citation>
    <scope>NUCLEOTIDE SEQUENCE [LARGE SCALE GENOMIC DNA]</scope>
    <source>
        <strain evidence="3 4">UMTGB225</strain>
    </source>
</reference>
<keyword evidence="4" id="KW-1185">Reference proteome</keyword>
<keyword evidence="1" id="KW-1133">Transmembrane helix</keyword>
<dbReference type="SUPFAM" id="SSF53300">
    <property type="entry name" value="vWA-like"/>
    <property type="match status" value="1"/>
</dbReference>
<dbReference type="Gene3D" id="3.40.50.410">
    <property type="entry name" value="von Willebrand factor, type A domain"/>
    <property type="match status" value="2"/>
</dbReference>
<dbReference type="EMBL" id="JMQM01000001">
    <property type="protein sequence ID" value="KFB09566.1"/>
    <property type="molecule type" value="Genomic_DNA"/>
</dbReference>
<sequence length="558" mass="61047">MKTLSRYSLTRVMRSFLSDRAGNFAMMTAIAAVPLVGAAGLAVDYATMSRTRAELQQALDAAVLAVAQKGEDISDAQAREIARAYMTGNLKNVYRDLEIVREGTSVSMRANVDTDLSFGGIFGIDKQKVGAAATADLAYASYEVALVLDTTGSMRGGKLQSMKDAVTGMIDDMSSQVRDPEKLKFSLVPFATFVNVGPEHAPEFDDKGKMKKKTGAPWLDLKGKADFPQLELLPKVSRFELYHHLGQEWKGCVETRFPTRKGAHDVDDTEPGKDKNSYFTPTFAIDEPDDTLGKGRWATDYYENNYIDANRLIDALNPLDASDKTKKLKLEEKYEARHLLLGLGLGFGDDDDDDDRGIPGGGRLEIDDTGGKGPNFRCTVKPLTPLTSNYADLKLKVRQFEADGTTNILEGVAWGQRVLSPHEPFTEGSDPQGADGKVEKIMVVLTDGANNFGNNSRPFGSSYSSFGYLVEGRLGVVGGSGVTRKMMDDKTLEACTNAKEDGTIIYTIRLEEPDRATGDMLQRCASSPAHFFDAPSRSQLKNVFERIGEDIVKLRLSS</sequence>
<accession>A0A084U9D0</accession>
<dbReference type="PROSITE" id="PS50234">
    <property type="entry name" value="VWFA"/>
    <property type="match status" value="1"/>
</dbReference>
<evidence type="ECO:0000256" key="1">
    <source>
        <dbReference type="SAM" id="Phobius"/>
    </source>
</evidence>
<feature type="transmembrane region" description="Helical" evidence="1">
    <location>
        <begin position="21"/>
        <end position="43"/>
    </location>
</feature>
<dbReference type="InterPro" id="IPR028087">
    <property type="entry name" value="Tad_N"/>
</dbReference>
<dbReference type="InterPro" id="IPR036465">
    <property type="entry name" value="vWFA_dom_sf"/>
</dbReference>
<name>A0A084U9D0_9HYPH</name>
<keyword evidence="1" id="KW-0812">Transmembrane</keyword>
<dbReference type="Proteomes" id="UP000053675">
    <property type="component" value="Unassembled WGS sequence"/>
</dbReference>
<evidence type="ECO:0000313" key="3">
    <source>
        <dbReference type="EMBL" id="KFB09566.1"/>
    </source>
</evidence>
<dbReference type="RefSeq" id="WP_244444502.1">
    <property type="nucleotide sequence ID" value="NZ_JMQM01000001.1"/>
</dbReference>
<proteinExistence type="predicted"/>
<organism evidence="3 4">
    <name type="scientific">Nitratireductor basaltis</name>
    <dbReference type="NCBI Taxonomy" id="472175"/>
    <lineage>
        <taxon>Bacteria</taxon>
        <taxon>Pseudomonadati</taxon>
        <taxon>Pseudomonadota</taxon>
        <taxon>Alphaproteobacteria</taxon>
        <taxon>Hyphomicrobiales</taxon>
        <taxon>Phyllobacteriaceae</taxon>
        <taxon>Nitratireductor</taxon>
    </lineage>
</organism>
<gene>
    <name evidence="3" type="ORF">EL18_00582</name>
</gene>
<dbReference type="Pfam" id="PF13400">
    <property type="entry name" value="Tad"/>
    <property type="match status" value="1"/>
</dbReference>
<dbReference type="CDD" id="cd00198">
    <property type="entry name" value="vWFA"/>
    <property type="match status" value="1"/>
</dbReference>
<dbReference type="STRING" id="472175.EL18_00582"/>
<feature type="domain" description="VWFA" evidence="2">
    <location>
        <begin position="314"/>
        <end position="547"/>
    </location>
</feature>